<dbReference type="InterPro" id="IPR001878">
    <property type="entry name" value="Znf_CCHC"/>
</dbReference>
<dbReference type="Pfam" id="PF00098">
    <property type="entry name" value="zf-CCHC"/>
    <property type="match status" value="1"/>
</dbReference>
<gene>
    <name evidence="4" type="primary">106070763</name>
</gene>
<dbReference type="KEGG" id="bgt:106070763"/>
<accession>A0A2C9M0W6</accession>
<sequence length="169" mass="19568">MVEERMVMIGIIEEEMMVMIGIIGEMMVMGRRNDGNDRKYSIINDGNDRETYGRKNDRSRERGNTGRESYDRTNRENENIGIESYDRTNGDNENNGIESYDRRSDRPKTGDRNRREVICFNCQEKGHMAYQCRKDKGNESGNRNAQGNSGTSDRGGNQGNRRQKKDNRP</sequence>
<dbReference type="SMART" id="SM00343">
    <property type="entry name" value="ZnF_C2HC"/>
    <property type="match status" value="1"/>
</dbReference>
<evidence type="ECO:0000256" key="1">
    <source>
        <dbReference type="PROSITE-ProRule" id="PRU00047"/>
    </source>
</evidence>
<dbReference type="GO" id="GO:0003676">
    <property type="term" value="F:nucleic acid binding"/>
    <property type="evidence" value="ECO:0007669"/>
    <property type="project" value="InterPro"/>
</dbReference>
<feature type="compositionally biased region" description="Basic and acidic residues" evidence="2">
    <location>
        <begin position="40"/>
        <end position="90"/>
    </location>
</feature>
<dbReference type="Gene3D" id="4.10.60.10">
    <property type="entry name" value="Zinc finger, CCHC-type"/>
    <property type="match status" value="1"/>
</dbReference>
<feature type="compositionally biased region" description="Basic and acidic residues" evidence="2">
    <location>
        <begin position="99"/>
        <end position="110"/>
    </location>
</feature>
<organism evidence="4 5">
    <name type="scientific">Biomphalaria glabrata</name>
    <name type="common">Bloodfluke planorb</name>
    <name type="synonym">Freshwater snail</name>
    <dbReference type="NCBI Taxonomy" id="6526"/>
    <lineage>
        <taxon>Eukaryota</taxon>
        <taxon>Metazoa</taxon>
        <taxon>Spiralia</taxon>
        <taxon>Lophotrochozoa</taxon>
        <taxon>Mollusca</taxon>
        <taxon>Gastropoda</taxon>
        <taxon>Heterobranchia</taxon>
        <taxon>Euthyneura</taxon>
        <taxon>Panpulmonata</taxon>
        <taxon>Hygrophila</taxon>
        <taxon>Lymnaeoidea</taxon>
        <taxon>Planorbidae</taxon>
        <taxon>Biomphalaria</taxon>
    </lineage>
</organism>
<dbReference type="GO" id="GO:0008270">
    <property type="term" value="F:zinc ion binding"/>
    <property type="evidence" value="ECO:0007669"/>
    <property type="project" value="UniProtKB-KW"/>
</dbReference>
<dbReference type="SUPFAM" id="SSF57756">
    <property type="entry name" value="Retrovirus zinc finger-like domains"/>
    <property type="match status" value="1"/>
</dbReference>
<reference evidence="4" key="1">
    <citation type="submission" date="2020-05" db="UniProtKB">
        <authorList>
            <consortium name="EnsemblMetazoa"/>
        </authorList>
    </citation>
    <scope>IDENTIFICATION</scope>
    <source>
        <strain evidence="4">BB02</strain>
    </source>
</reference>
<evidence type="ECO:0000256" key="2">
    <source>
        <dbReference type="SAM" id="MobiDB-lite"/>
    </source>
</evidence>
<dbReference type="EnsemblMetazoa" id="BGLB037243-RA">
    <property type="protein sequence ID" value="BGLB037243-PA"/>
    <property type="gene ID" value="BGLB037243"/>
</dbReference>
<keyword evidence="1" id="KW-0863">Zinc-finger</keyword>
<feature type="domain" description="CCHC-type" evidence="3">
    <location>
        <begin position="119"/>
        <end position="134"/>
    </location>
</feature>
<dbReference type="VEuPathDB" id="VectorBase:BGLB037243"/>
<dbReference type="PROSITE" id="PS50158">
    <property type="entry name" value="ZF_CCHC"/>
    <property type="match status" value="1"/>
</dbReference>
<dbReference type="VEuPathDB" id="VectorBase:BGLAX_045861"/>
<evidence type="ECO:0000313" key="5">
    <source>
        <dbReference type="Proteomes" id="UP000076420"/>
    </source>
</evidence>
<dbReference type="Proteomes" id="UP000076420">
    <property type="component" value="Unassembled WGS sequence"/>
</dbReference>
<feature type="region of interest" description="Disordered" evidence="2">
    <location>
        <begin position="133"/>
        <end position="169"/>
    </location>
</feature>
<evidence type="ECO:0000313" key="4">
    <source>
        <dbReference type="EnsemblMetazoa" id="BGLB037243-PA"/>
    </source>
</evidence>
<feature type="region of interest" description="Disordered" evidence="2">
    <location>
        <begin position="40"/>
        <end position="110"/>
    </location>
</feature>
<proteinExistence type="predicted"/>
<dbReference type="InterPro" id="IPR036875">
    <property type="entry name" value="Znf_CCHC_sf"/>
</dbReference>
<name>A0A2C9M0W6_BIOGL</name>
<feature type="compositionally biased region" description="Polar residues" evidence="2">
    <location>
        <begin position="139"/>
        <end position="155"/>
    </location>
</feature>
<evidence type="ECO:0000259" key="3">
    <source>
        <dbReference type="PROSITE" id="PS50158"/>
    </source>
</evidence>
<keyword evidence="1" id="KW-0862">Zinc</keyword>
<keyword evidence="1" id="KW-0479">Metal-binding</keyword>
<dbReference type="AlphaFoldDB" id="A0A2C9M0W6"/>
<protein>
    <recommendedName>
        <fullName evidence="3">CCHC-type domain-containing protein</fullName>
    </recommendedName>
</protein>